<dbReference type="PROSITE" id="PS51745">
    <property type="entry name" value="PB1"/>
    <property type="match status" value="1"/>
</dbReference>
<protein>
    <recommendedName>
        <fullName evidence="8">Auxin-responsive protein</fullName>
    </recommendedName>
</protein>
<proteinExistence type="inferred from homology"/>
<dbReference type="InterPro" id="IPR003311">
    <property type="entry name" value="AUX_IAA"/>
</dbReference>
<evidence type="ECO:0000256" key="7">
    <source>
        <dbReference type="ARBA" id="ARBA00023294"/>
    </source>
</evidence>
<comment type="subcellular location">
    <subcellularLocation>
        <location evidence="1 8">Nucleus</location>
    </subcellularLocation>
</comment>
<evidence type="ECO:0000256" key="5">
    <source>
        <dbReference type="ARBA" id="ARBA00023163"/>
    </source>
</evidence>
<keyword evidence="5 8" id="KW-0804">Transcription</keyword>
<gene>
    <name evidence="11" type="ORF">V6N12_072155</name>
</gene>
<dbReference type="SUPFAM" id="SSF54277">
    <property type="entry name" value="CAD &amp; PB1 domains"/>
    <property type="match status" value="1"/>
</dbReference>
<comment type="function">
    <text evidence="8">Aux/IAA proteins are short-lived transcriptional factors that function as repressors of early auxin response genes at low auxin concentrations.</text>
</comment>
<comment type="caution">
    <text evidence="11">The sequence shown here is derived from an EMBL/GenBank/DDBJ whole genome shotgun (WGS) entry which is preliminary data.</text>
</comment>
<evidence type="ECO:0000256" key="2">
    <source>
        <dbReference type="ARBA" id="ARBA00006728"/>
    </source>
</evidence>
<organism evidence="11 12">
    <name type="scientific">Hibiscus sabdariffa</name>
    <name type="common">roselle</name>
    <dbReference type="NCBI Taxonomy" id="183260"/>
    <lineage>
        <taxon>Eukaryota</taxon>
        <taxon>Viridiplantae</taxon>
        <taxon>Streptophyta</taxon>
        <taxon>Embryophyta</taxon>
        <taxon>Tracheophyta</taxon>
        <taxon>Spermatophyta</taxon>
        <taxon>Magnoliopsida</taxon>
        <taxon>eudicotyledons</taxon>
        <taxon>Gunneridae</taxon>
        <taxon>Pentapetalae</taxon>
        <taxon>rosids</taxon>
        <taxon>malvids</taxon>
        <taxon>Malvales</taxon>
        <taxon>Malvaceae</taxon>
        <taxon>Malvoideae</taxon>
        <taxon>Hibiscus</taxon>
    </lineage>
</organism>
<reference evidence="11 12" key="1">
    <citation type="journal article" date="2024" name="G3 (Bethesda)">
        <title>Genome assembly of Hibiscus sabdariffa L. provides insights into metabolisms of medicinal natural products.</title>
        <authorList>
            <person name="Kim T."/>
        </authorList>
    </citation>
    <scope>NUCLEOTIDE SEQUENCE [LARGE SCALE GENOMIC DNA]</scope>
    <source>
        <strain evidence="11">TK-2024</strain>
        <tissue evidence="11">Old leaves</tissue>
    </source>
</reference>
<dbReference type="Pfam" id="PF02309">
    <property type="entry name" value="AUX_IAA"/>
    <property type="match status" value="1"/>
</dbReference>
<dbReference type="PANTHER" id="PTHR31734:SF134">
    <property type="entry name" value="AUXIN-RESPONSIVE PROTEIN IAA28"/>
    <property type="match status" value="1"/>
</dbReference>
<feature type="domain" description="PB1" evidence="10">
    <location>
        <begin position="202"/>
        <end position="307"/>
    </location>
</feature>
<dbReference type="PANTHER" id="PTHR31734">
    <property type="entry name" value="AUXIN-RESPONSIVE PROTEIN IAA17"/>
    <property type="match status" value="1"/>
</dbReference>
<evidence type="ECO:0000313" key="11">
    <source>
        <dbReference type="EMBL" id="KAK8581954.1"/>
    </source>
</evidence>
<comment type="similarity">
    <text evidence="2 8">Belongs to the Aux/IAA family.</text>
</comment>
<dbReference type="InterPro" id="IPR053793">
    <property type="entry name" value="PB1-like"/>
</dbReference>
<keyword evidence="3 8" id="KW-0678">Repressor</keyword>
<keyword evidence="7 8" id="KW-0927">Auxin signaling pathway</keyword>
<keyword evidence="12" id="KW-1185">Reference proteome</keyword>
<evidence type="ECO:0000256" key="8">
    <source>
        <dbReference type="RuleBase" id="RU004549"/>
    </source>
</evidence>
<sequence length="354" mass="39188">MVSDKMEEYPQFLTLNTMNKEWLVNHKVSGDTKLELRLGPPGEVHGYNNNTTHGTKRAFHHTTAEKGGNKVNCSPPPWSSGSKLYSAFLKDTKMEPQHSKKLAGMTEDFKQRRSSKMAVGEVQFADRKASCTLPTADPDASANSTSNKSLKMSRIAYSPVVGWPPIRSFRKNLASNSLSKPAPESSNDKEDPRVKPENPKTQLFVKINMEGIPIGRKVNLSAYSSYEELSLAIDELFSGLLAAQRDPSATQNESTIKEPAKADAGSLARSGEYTLIYEDDEGDRVLVGDVPWHMFVSTAKRLHVLKSSEISTPKTMRKKRPHLILQCIFEGGEFSYTPSSGEVPVASKFKSILH</sequence>
<keyword evidence="6 8" id="KW-0539">Nucleus</keyword>
<accession>A0ABR2FLW8</accession>
<evidence type="ECO:0000313" key="12">
    <source>
        <dbReference type="Proteomes" id="UP001472677"/>
    </source>
</evidence>
<dbReference type="InterPro" id="IPR033389">
    <property type="entry name" value="AUX/IAA_dom"/>
</dbReference>
<dbReference type="EMBL" id="JBBPBM010000006">
    <property type="protein sequence ID" value="KAK8581954.1"/>
    <property type="molecule type" value="Genomic_DNA"/>
</dbReference>
<dbReference type="Proteomes" id="UP001472677">
    <property type="component" value="Unassembled WGS sequence"/>
</dbReference>
<evidence type="ECO:0000259" key="10">
    <source>
        <dbReference type="PROSITE" id="PS51745"/>
    </source>
</evidence>
<evidence type="ECO:0000256" key="4">
    <source>
        <dbReference type="ARBA" id="ARBA00023015"/>
    </source>
</evidence>
<feature type="region of interest" description="Disordered" evidence="9">
    <location>
        <begin position="174"/>
        <end position="200"/>
    </location>
</feature>
<comment type="subunit">
    <text evidence="8">Homodimers and heterodimers.</text>
</comment>
<evidence type="ECO:0000256" key="1">
    <source>
        <dbReference type="ARBA" id="ARBA00004123"/>
    </source>
</evidence>
<evidence type="ECO:0000256" key="9">
    <source>
        <dbReference type="SAM" id="MobiDB-lite"/>
    </source>
</evidence>
<dbReference type="Gene3D" id="3.10.20.90">
    <property type="entry name" value="Phosphatidylinositol 3-kinase Catalytic Subunit, Chain A, domain 1"/>
    <property type="match status" value="1"/>
</dbReference>
<name>A0ABR2FLW8_9ROSI</name>
<feature type="compositionally biased region" description="Basic and acidic residues" evidence="9">
    <location>
        <begin position="186"/>
        <end position="198"/>
    </location>
</feature>
<keyword evidence="4 8" id="KW-0805">Transcription regulation</keyword>
<evidence type="ECO:0000256" key="3">
    <source>
        <dbReference type="ARBA" id="ARBA00022491"/>
    </source>
</evidence>
<evidence type="ECO:0000256" key="6">
    <source>
        <dbReference type="ARBA" id="ARBA00023242"/>
    </source>
</evidence>